<feature type="domain" description="Insertion element IS150 protein InsJ-like helix-turn-helix" evidence="1">
    <location>
        <begin position="16"/>
        <end position="57"/>
    </location>
</feature>
<dbReference type="InterPro" id="IPR010921">
    <property type="entry name" value="Trp_repressor/repl_initiator"/>
</dbReference>
<organism evidence="2 3">
    <name type="scientific">Thermosediminibacter litoriperuensis</name>
    <dbReference type="NCBI Taxonomy" id="291989"/>
    <lineage>
        <taxon>Bacteria</taxon>
        <taxon>Bacillati</taxon>
        <taxon>Bacillota</taxon>
        <taxon>Clostridia</taxon>
        <taxon>Thermosediminibacterales</taxon>
        <taxon>Thermosediminibacteraceae</taxon>
        <taxon>Thermosediminibacter</taxon>
    </lineage>
</organism>
<protein>
    <submittedName>
        <fullName evidence="2">Helix-turn-helix protein</fullName>
    </submittedName>
</protein>
<reference evidence="2 3" key="1">
    <citation type="submission" date="2019-07" db="EMBL/GenBank/DDBJ databases">
        <title>Genomic Encyclopedia of Type Strains, Phase I: the one thousand microbial genomes (KMG-I) project.</title>
        <authorList>
            <person name="Kyrpides N."/>
        </authorList>
    </citation>
    <scope>NUCLEOTIDE SEQUENCE [LARGE SCALE GENOMIC DNA]</scope>
    <source>
        <strain evidence="2 3">DSM 16647</strain>
    </source>
</reference>
<accession>A0A5S5AG16</accession>
<dbReference type="GO" id="GO:0043565">
    <property type="term" value="F:sequence-specific DNA binding"/>
    <property type="evidence" value="ECO:0007669"/>
    <property type="project" value="InterPro"/>
</dbReference>
<sequence length="73" mass="8290">MARKPKVTFEQKLSADYLEGRKNQNQLAKEYNVHRSSVQQWISNYQAMGKSGLISSSKNAGFEICCCKGISFR</sequence>
<dbReference type="InterPro" id="IPR055247">
    <property type="entry name" value="InsJ-like_HTH"/>
</dbReference>
<proteinExistence type="predicted"/>
<dbReference type="SUPFAM" id="SSF48295">
    <property type="entry name" value="TrpR-like"/>
    <property type="match status" value="1"/>
</dbReference>
<dbReference type="OrthoDB" id="9797531at2"/>
<comment type="caution">
    <text evidence="2">The sequence shown here is derived from an EMBL/GenBank/DDBJ whole genome shotgun (WGS) entry which is preliminary data.</text>
</comment>
<gene>
    <name evidence="2" type="ORF">LZ11_02282</name>
</gene>
<dbReference type="Gene3D" id="1.10.10.60">
    <property type="entry name" value="Homeodomain-like"/>
    <property type="match status" value="1"/>
</dbReference>
<dbReference type="EMBL" id="VNHO01000036">
    <property type="protein sequence ID" value="TYP48714.1"/>
    <property type="molecule type" value="Genomic_DNA"/>
</dbReference>
<keyword evidence="3" id="KW-1185">Reference proteome</keyword>
<evidence type="ECO:0000259" key="1">
    <source>
        <dbReference type="Pfam" id="PF13518"/>
    </source>
</evidence>
<name>A0A5S5AG16_9FIRM</name>
<evidence type="ECO:0000313" key="3">
    <source>
        <dbReference type="Proteomes" id="UP000322294"/>
    </source>
</evidence>
<evidence type="ECO:0000313" key="2">
    <source>
        <dbReference type="EMBL" id="TYP48714.1"/>
    </source>
</evidence>
<dbReference type="Proteomes" id="UP000322294">
    <property type="component" value="Unassembled WGS sequence"/>
</dbReference>
<dbReference type="RefSeq" id="WP_148867945.1">
    <property type="nucleotide sequence ID" value="NZ_VNHO01000036.1"/>
</dbReference>
<dbReference type="Pfam" id="PF13518">
    <property type="entry name" value="HTH_28"/>
    <property type="match status" value="1"/>
</dbReference>
<dbReference type="AlphaFoldDB" id="A0A5S5AG16"/>